<dbReference type="Proteomes" id="UP000054845">
    <property type="component" value="Unassembled WGS sequence"/>
</dbReference>
<accession>A0A0N7LA56</accession>
<feature type="region of interest" description="Disordered" evidence="1">
    <location>
        <begin position="605"/>
        <end position="662"/>
    </location>
</feature>
<name>A0A0N7LA56_9BASI</name>
<feature type="compositionally biased region" description="Low complexity" evidence="1">
    <location>
        <begin position="626"/>
        <end position="649"/>
    </location>
</feature>
<feature type="transmembrane region" description="Helical" evidence="2">
    <location>
        <begin position="43"/>
        <end position="67"/>
    </location>
</feature>
<keyword evidence="2" id="KW-1133">Transmembrane helix</keyword>
<evidence type="ECO:0000313" key="3">
    <source>
        <dbReference type="EMBL" id="CEH15650.1"/>
    </source>
</evidence>
<feature type="compositionally biased region" description="Low complexity" evidence="1">
    <location>
        <begin position="80"/>
        <end position="90"/>
    </location>
</feature>
<feature type="region of interest" description="Disordered" evidence="1">
    <location>
        <begin position="73"/>
        <end position="109"/>
    </location>
</feature>
<feature type="region of interest" description="Disordered" evidence="1">
    <location>
        <begin position="219"/>
        <end position="329"/>
    </location>
</feature>
<feature type="region of interest" description="Disordered" evidence="1">
    <location>
        <begin position="1"/>
        <end position="39"/>
    </location>
</feature>
<keyword evidence="2" id="KW-0812">Transmembrane</keyword>
<evidence type="ECO:0000313" key="4">
    <source>
        <dbReference type="Proteomes" id="UP000054845"/>
    </source>
</evidence>
<feature type="region of interest" description="Disordered" evidence="1">
    <location>
        <begin position="550"/>
        <end position="578"/>
    </location>
</feature>
<protein>
    <submittedName>
        <fullName evidence="3">Uncharacterized protein</fullName>
    </submittedName>
</protein>
<feature type="region of interest" description="Disordered" evidence="1">
    <location>
        <begin position="424"/>
        <end position="458"/>
    </location>
</feature>
<feature type="region of interest" description="Disordered" evidence="1">
    <location>
        <begin position="126"/>
        <end position="161"/>
    </location>
</feature>
<proteinExistence type="predicted"/>
<feature type="region of interest" description="Disordered" evidence="1">
    <location>
        <begin position="191"/>
        <end position="210"/>
    </location>
</feature>
<feature type="compositionally biased region" description="Polar residues" evidence="1">
    <location>
        <begin position="131"/>
        <end position="140"/>
    </location>
</feature>
<feature type="compositionally biased region" description="Polar residues" evidence="1">
    <location>
        <begin position="273"/>
        <end position="292"/>
    </location>
</feature>
<feature type="compositionally biased region" description="Basic and acidic residues" evidence="1">
    <location>
        <begin position="302"/>
        <end position="316"/>
    </location>
</feature>
<dbReference type="STRING" id="401625.A0A0N7LA56"/>
<evidence type="ECO:0000256" key="1">
    <source>
        <dbReference type="SAM" id="MobiDB-lite"/>
    </source>
</evidence>
<organism evidence="3 4">
    <name type="scientific">Ceraceosorus bombacis</name>
    <dbReference type="NCBI Taxonomy" id="401625"/>
    <lineage>
        <taxon>Eukaryota</taxon>
        <taxon>Fungi</taxon>
        <taxon>Dikarya</taxon>
        <taxon>Basidiomycota</taxon>
        <taxon>Ustilaginomycotina</taxon>
        <taxon>Exobasidiomycetes</taxon>
        <taxon>Ceraceosorales</taxon>
        <taxon>Ceraceosoraceae</taxon>
        <taxon>Ceraceosorus</taxon>
    </lineage>
</organism>
<keyword evidence="4" id="KW-1185">Reference proteome</keyword>
<dbReference type="AlphaFoldDB" id="A0A0N7LA56"/>
<evidence type="ECO:0000256" key="2">
    <source>
        <dbReference type="SAM" id="Phobius"/>
    </source>
</evidence>
<dbReference type="EMBL" id="CCYA01000267">
    <property type="protein sequence ID" value="CEH15650.1"/>
    <property type="molecule type" value="Genomic_DNA"/>
</dbReference>
<sequence>MSSTALQRRTNVFLPRQQPSESAQPAAAATSTSTSRPGHANDLAIAVPAAAGSIIVLMLLSWAVVVLTKRRRRRELSTSAAGANEAQDAADLSSQRRPNTAAGGTAPRAEGGSVRMLLFHLFGGSDPRVQASRNTAQASAETPEERTRRRDERRAMRLRRTDSGHSVKTIPVYQEEVGEGELVLYKAQGSGSQVNLTPMPTRGSASDAWERGHERAASLPLLGGQTSAPHSRTNSRRSVIGDVRASLRRSLVGSPRRDSVRARHASSGDAEANTDSNEMESLNFVAASTSMGTLDETLSLDRSPEEGEEERERSDTAEVPLDDTPDYTSLYPSVHAVAESRQSPVPVTESAAPRRSGLRSIFDPRRLTLHVTSPAGCSRRAEGVPEANLGVAPSQNAVLPMHHRRMASHASVFSTLTGFTDGRSLSLHPTQSRSSVAPGSASPSGHHRHGSTPSSYQSAIRNGDVRLSFSPSVVSLAQPSLSDLSGTAVPRVRGQAISGPVEGSVIRTSFLNFGTPTGPDGNRARPTPEQLRFLNSVESLGRYGVPVNGPSGGEIEAPPPAWESLGLHADDAPSSASAAPNVDDFAALQSCARAPPPLLLSSEIAVREGQGQRREEGYAISPIGPQPASAAPAESAAQSADAQVDPQSSGPTEDENPTSMPS</sequence>
<feature type="compositionally biased region" description="Low complexity" evidence="1">
    <location>
        <begin position="15"/>
        <end position="37"/>
    </location>
</feature>
<feature type="compositionally biased region" description="Low complexity" evidence="1">
    <location>
        <begin position="432"/>
        <end position="444"/>
    </location>
</feature>
<reference evidence="3 4" key="1">
    <citation type="submission" date="2014-09" db="EMBL/GenBank/DDBJ databases">
        <authorList>
            <person name="Magalhaes I.L.F."/>
            <person name="Oliveira U."/>
            <person name="Santos F.R."/>
            <person name="Vidigal T.H.D.A."/>
            <person name="Brescovit A.D."/>
            <person name="Santos A.J."/>
        </authorList>
    </citation>
    <scope>NUCLEOTIDE SEQUENCE [LARGE SCALE GENOMIC DNA]</scope>
</reference>
<feature type="compositionally biased region" description="Basic and acidic residues" evidence="1">
    <location>
        <begin position="143"/>
        <end position="161"/>
    </location>
</feature>
<feature type="compositionally biased region" description="Polar residues" evidence="1">
    <location>
        <begin position="1"/>
        <end position="10"/>
    </location>
</feature>
<dbReference type="OrthoDB" id="2804493at2759"/>
<keyword evidence="2" id="KW-0472">Membrane</keyword>